<dbReference type="Proteomes" id="UP000092445">
    <property type="component" value="Unassembled WGS sequence"/>
</dbReference>
<dbReference type="AlphaFoldDB" id="A0A1A9ZZB3"/>
<feature type="compositionally biased region" description="Basic and acidic residues" evidence="1">
    <location>
        <begin position="8"/>
        <end position="21"/>
    </location>
</feature>
<evidence type="ECO:0000313" key="2">
    <source>
        <dbReference type="EnsemblMetazoa" id="GPAI029584-PA"/>
    </source>
</evidence>
<keyword evidence="3" id="KW-1185">Reference proteome</keyword>
<feature type="region of interest" description="Disordered" evidence="1">
    <location>
        <begin position="1"/>
        <end position="29"/>
    </location>
</feature>
<evidence type="ECO:0000313" key="3">
    <source>
        <dbReference type="Proteomes" id="UP000092445"/>
    </source>
</evidence>
<protein>
    <submittedName>
        <fullName evidence="2">Uncharacterized protein</fullName>
    </submittedName>
</protein>
<evidence type="ECO:0000256" key="1">
    <source>
        <dbReference type="SAM" id="MobiDB-lite"/>
    </source>
</evidence>
<dbReference type="VEuPathDB" id="VectorBase:GPAI029584"/>
<name>A0A1A9ZZB3_GLOPL</name>
<organism evidence="2 3">
    <name type="scientific">Glossina pallidipes</name>
    <name type="common">Tsetse fly</name>
    <dbReference type="NCBI Taxonomy" id="7398"/>
    <lineage>
        <taxon>Eukaryota</taxon>
        <taxon>Metazoa</taxon>
        <taxon>Ecdysozoa</taxon>
        <taxon>Arthropoda</taxon>
        <taxon>Hexapoda</taxon>
        <taxon>Insecta</taxon>
        <taxon>Pterygota</taxon>
        <taxon>Neoptera</taxon>
        <taxon>Endopterygota</taxon>
        <taxon>Diptera</taxon>
        <taxon>Brachycera</taxon>
        <taxon>Muscomorpha</taxon>
        <taxon>Hippoboscoidea</taxon>
        <taxon>Glossinidae</taxon>
        <taxon>Glossina</taxon>
    </lineage>
</organism>
<reference evidence="3" key="1">
    <citation type="submission" date="2014-03" db="EMBL/GenBank/DDBJ databases">
        <authorList>
            <person name="Aksoy S."/>
            <person name="Warren W."/>
            <person name="Wilson R.K."/>
        </authorList>
    </citation>
    <scope>NUCLEOTIDE SEQUENCE [LARGE SCALE GENOMIC DNA]</scope>
    <source>
        <strain evidence="3">IAEA</strain>
    </source>
</reference>
<dbReference type="EnsemblMetazoa" id="GPAI029584-RA">
    <property type="protein sequence ID" value="GPAI029584-PA"/>
    <property type="gene ID" value="GPAI029584"/>
</dbReference>
<sequence length="209" mass="22016">MSASIPTKELDNVNDLRDNKEAMPCNKTNADSDISSLVTANLQQLSVSSHNSSHCTTPIKSLVNLNFGNVNTSASSSPSIVTVQPAAAAAAAATTQTTYNLVNTAAALHQYFGQQHQQQHQQRKCSNSRTGNLGFGTSNYVDTTPITNTTTTATNGTSTTTTTTTAINATKIKQLGITVAATSLQTQLGKDSLENEDEVALQPLSNQNN</sequence>
<reference evidence="2" key="2">
    <citation type="submission" date="2020-05" db="UniProtKB">
        <authorList>
            <consortium name="EnsemblMetazoa"/>
        </authorList>
    </citation>
    <scope>IDENTIFICATION</scope>
    <source>
        <strain evidence="2">IAEA</strain>
    </source>
</reference>
<proteinExistence type="predicted"/>
<accession>A0A1A9ZZB3</accession>